<protein>
    <recommendedName>
        <fullName evidence="2">Serine aminopeptidase S33 domain-containing protein</fullName>
    </recommendedName>
</protein>
<evidence type="ECO:0000256" key="1">
    <source>
        <dbReference type="ARBA" id="ARBA00022801"/>
    </source>
</evidence>
<gene>
    <name evidence="3" type="ORF">LCGC14_1941890</name>
</gene>
<evidence type="ECO:0000259" key="2">
    <source>
        <dbReference type="Pfam" id="PF12146"/>
    </source>
</evidence>
<dbReference type="GO" id="GO:0016788">
    <property type="term" value="F:hydrolase activity, acting on ester bonds"/>
    <property type="evidence" value="ECO:0007669"/>
    <property type="project" value="UniProtKB-ARBA"/>
</dbReference>
<dbReference type="InterPro" id="IPR050261">
    <property type="entry name" value="FrsA_esterase"/>
</dbReference>
<evidence type="ECO:0000313" key="3">
    <source>
        <dbReference type="EMBL" id="KKL86721.1"/>
    </source>
</evidence>
<name>A0A0F9G8J7_9ZZZZ</name>
<proteinExistence type="predicted"/>
<dbReference type="SUPFAM" id="SSF53474">
    <property type="entry name" value="alpha/beta-Hydrolases"/>
    <property type="match status" value="1"/>
</dbReference>
<dbReference type="PANTHER" id="PTHR22946">
    <property type="entry name" value="DIENELACTONE HYDROLASE DOMAIN-CONTAINING PROTEIN-RELATED"/>
    <property type="match status" value="1"/>
</dbReference>
<dbReference type="PANTHER" id="PTHR22946:SF9">
    <property type="entry name" value="POLYKETIDE TRANSFERASE AF380"/>
    <property type="match status" value="1"/>
</dbReference>
<dbReference type="Pfam" id="PF12146">
    <property type="entry name" value="Hydrolase_4"/>
    <property type="match status" value="1"/>
</dbReference>
<feature type="domain" description="Serine aminopeptidase S33" evidence="2">
    <location>
        <begin position="49"/>
        <end position="176"/>
    </location>
</feature>
<organism evidence="3">
    <name type="scientific">marine sediment metagenome</name>
    <dbReference type="NCBI Taxonomy" id="412755"/>
    <lineage>
        <taxon>unclassified sequences</taxon>
        <taxon>metagenomes</taxon>
        <taxon>ecological metagenomes</taxon>
    </lineage>
</organism>
<sequence length="241" mass="27824">MIDSIIEDIIIPIKSDNIDLMGSINYTSNTPSKTPWIIICAAVLYHRGSKFVKSFAEKFSNAGYYVLTYDYRGHGDTAKKTGKLKYIKMMPKIYTDIHEITSWILENQSDRLLDEKIALFGRSLGGAIILTHGFIDERVKILIPLCTRYDYATVKVRFPQELIEKMSPKYFLKKDPLNNKRILLGHCKDDERIPFENVLQIRKHLGLNDENVMIFNTGGHSFAGYREDVFEQALEFLKKSF</sequence>
<dbReference type="EMBL" id="LAZR01021030">
    <property type="protein sequence ID" value="KKL86721.1"/>
    <property type="molecule type" value="Genomic_DNA"/>
</dbReference>
<comment type="caution">
    <text evidence="3">The sequence shown here is derived from an EMBL/GenBank/DDBJ whole genome shotgun (WGS) entry which is preliminary data.</text>
</comment>
<dbReference type="Gene3D" id="3.40.50.1820">
    <property type="entry name" value="alpha/beta hydrolase"/>
    <property type="match status" value="1"/>
</dbReference>
<dbReference type="InterPro" id="IPR022742">
    <property type="entry name" value="Hydrolase_4"/>
</dbReference>
<dbReference type="AlphaFoldDB" id="A0A0F9G8J7"/>
<dbReference type="InterPro" id="IPR029058">
    <property type="entry name" value="AB_hydrolase_fold"/>
</dbReference>
<accession>A0A0F9G8J7</accession>
<keyword evidence="1" id="KW-0378">Hydrolase</keyword>
<reference evidence="3" key="1">
    <citation type="journal article" date="2015" name="Nature">
        <title>Complex archaea that bridge the gap between prokaryotes and eukaryotes.</title>
        <authorList>
            <person name="Spang A."/>
            <person name="Saw J.H."/>
            <person name="Jorgensen S.L."/>
            <person name="Zaremba-Niedzwiedzka K."/>
            <person name="Martijn J."/>
            <person name="Lind A.E."/>
            <person name="van Eijk R."/>
            <person name="Schleper C."/>
            <person name="Guy L."/>
            <person name="Ettema T.J."/>
        </authorList>
    </citation>
    <scope>NUCLEOTIDE SEQUENCE</scope>
</reference>